<comment type="caution">
    <text evidence="7">Lacks conserved residue(s) required for the propagation of feature annotation.</text>
</comment>
<name>A0A0C1GVE1_9NEIS</name>
<comment type="similarity">
    <text evidence="2 7 8">In the C-terminal section; belongs to the purine/pyrimidine phosphoribosyltransferase family.</text>
</comment>
<evidence type="ECO:0000256" key="3">
    <source>
        <dbReference type="ARBA" id="ARBA00022676"/>
    </source>
</evidence>
<dbReference type="HAMAP" id="MF_01931">
    <property type="entry name" value="PurF"/>
    <property type="match status" value="1"/>
</dbReference>
<gene>
    <name evidence="7" type="primary">purF</name>
    <name evidence="12" type="ORF">MCC93_27580</name>
</gene>
<keyword evidence="5 7" id="KW-0658">Purine biosynthesis</keyword>
<evidence type="ECO:0000259" key="11">
    <source>
        <dbReference type="PROSITE" id="PS51278"/>
    </source>
</evidence>
<comment type="cofactor">
    <cofactor evidence="7 10">
        <name>Mg(2+)</name>
        <dbReference type="ChEBI" id="CHEBI:18420"/>
    </cofactor>
    <text evidence="7 10">Binds 1 Mg(2+) ion per subunit.</text>
</comment>
<dbReference type="GO" id="GO:0004044">
    <property type="term" value="F:amidophosphoribosyltransferase activity"/>
    <property type="evidence" value="ECO:0007669"/>
    <property type="project" value="UniProtKB-UniRule"/>
</dbReference>
<evidence type="ECO:0000256" key="8">
    <source>
        <dbReference type="PIRNR" id="PIRNR000485"/>
    </source>
</evidence>
<keyword evidence="4 7" id="KW-0808">Transferase</keyword>
<keyword evidence="3 7" id="KW-0328">Glycosyltransferase</keyword>
<dbReference type="Gene3D" id="3.60.20.10">
    <property type="entry name" value="Glutamine Phosphoribosylpyrophosphate, subunit 1, domain 1"/>
    <property type="match status" value="1"/>
</dbReference>
<dbReference type="SUPFAM" id="SSF56235">
    <property type="entry name" value="N-terminal nucleophile aminohydrolases (Ntn hydrolases)"/>
    <property type="match status" value="1"/>
</dbReference>
<dbReference type="EMBL" id="JUFZ01000154">
    <property type="protein sequence ID" value="KIC05787.1"/>
    <property type="molecule type" value="Genomic_DNA"/>
</dbReference>
<keyword evidence="7 10" id="KW-0479">Metal-binding</keyword>
<dbReference type="Pfam" id="PF13522">
    <property type="entry name" value="GATase_6"/>
    <property type="match status" value="1"/>
</dbReference>
<dbReference type="Proteomes" id="UP000031390">
    <property type="component" value="Unassembled WGS sequence"/>
</dbReference>
<dbReference type="AlphaFoldDB" id="A0A0C1GVE1"/>
<evidence type="ECO:0000313" key="13">
    <source>
        <dbReference type="Proteomes" id="UP000031390"/>
    </source>
</evidence>
<evidence type="ECO:0000256" key="10">
    <source>
        <dbReference type="PIRSR" id="PIRSR000485-2"/>
    </source>
</evidence>
<feature type="binding site" evidence="7 10">
    <location>
        <position position="340"/>
    </location>
    <ligand>
        <name>Mg(2+)</name>
        <dbReference type="ChEBI" id="CHEBI:18420"/>
    </ligand>
</feature>
<dbReference type="PROSITE" id="PS51278">
    <property type="entry name" value="GATASE_TYPE_2"/>
    <property type="match status" value="1"/>
</dbReference>
<dbReference type="InterPro" id="IPR000836">
    <property type="entry name" value="PRTase_dom"/>
</dbReference>
<dbReference type="CDD" id="cd06223">
    <property type="entry name" value="PRTases_typeI"/>
    <property type="match status" value="1"/>
</dbReference>
<evidence type="ECO:0000313" key="12">
    <source>
        <dbReference type="EMBL" id="KIC05787.1"/>
    </source>
</evidence>
<dbReference type="CDD" id="cd00715">
    <property type="entry name" value="GPATase_N"/>
    <property type="match status" value="1"/>
</dbReference>
<comment type="catalytic activity">
    <reaction evidence="7 8">
        <text>5-phospho-beta-D-ribosylamine + L-glutamate + diphosphate = 5-phospho-alpha-D-ribose 1-diphosphate + L-glutamine + H2O</text>
        <dbReference type="Rhea" id="RHEA:14905"/>
        <dbReference type="ChEBI" id="CHEBI:15377"/>
        <dbReference type="ChEBI" id="CHEBI:29985"/>
        <dbReference type="ChEBI" id="CHEBI:33019"/>
        <dbReference type="ChEBI" id="CHEBI:58017"/>
        <dbReference type="ChEBI" id="CHEBI:58359"/>
        <dbReference type="ChEBI" id="CHEBI:58681"/>
        <dbReference type="EC" id="2.4.2.14"/>
    </reaction>
</comment>
<dbReference type="GO" id="GO:0006189">
    <property type="term" value="P:'de novo' IMP biosynthetic process"/>
    <property type="evidence" value="ECO:0007669"/>
    <property type="project" value="UniProtKB-UniRule"/>
</dbReference>
<dbReference type="Pfam" id="PF00156">
    <property type="entry name" value="Pribosyltran"/>
    <property type="match status" value="1"/>
</dbReference>
<dbReference type="EC" id="2.4.2.14" evidence="7"/>
<evidence type="ECO:0000256" key="7">
    <source>
        <dbReference type="HAMAP-Rule" id="MF_01931"/>
    </source>
</evidence>
<evidence type="ECO:0000256" key="2">
    <source>
        <dbReference type="ARBA" id="ARBA00010138"/>
    </source>
</evidence>
<protein>
    <recommendedName>
        <fullName evidence="7">Amidophosphoribosyltransferase</fullName>
        <shortName evidence="7">ATase</shortName>
        <ecNumber evidence="7">2.4.2.14</ecNumber>
    </recommendedName>
    <alternativeName>
        <fullName evidence="7">Glutamine phosphoribosylpyrophosphate amidotransferase</fullName>
        <shortName evidence="7">GPATase</shortName>
    </alternativeName>
</protein>
<dbReference type="SUPFAM" id="SSF53271">
    <property type="entry name" value="PRTase-like"/>
    <property type="match status" value="1"/>
</dbReference>
<dbReference type="NCBIfam" id="TIGR01134">
    <property type="entry name" value="purF"/>
    <property type="match status" value="1"/>
</dbReference>
<reference evidence="12 13" key="1">
    <citation type="submission" date="2014-12" db="EMBL/GenBank/DDBJ databases">
        <title>Genome sequence of Morococcus cerebrosus.</title>
        <authorList>
            <person name="Shin S.-K."/>
            <person name="Yi H."/>
        </authorList>
    </citation>
    <scope>NUCLEOTIDE SEQUENCE [LARGE SCALE GENOMIC DNA]</scope>
    <source>
        <strain evidence="12 13">CIP 81.93</strain>
    </source>
</reference>
<dbReference type="GO" id="GO:0009113">
    <property type="term" value="P:purine nucleobase biosynthetic process"/>
    <property type="evidence" value="ECO:0007669"/>
    <property type="project" value="UniProtKB-UniRule"/>
</dbReference>
<sequence>MKILSTIWATLSDLFYNSVFQVNLEFGEDDMCGVLGLVSHEPVNQLLYDGLQMLQHRGQDAAGIVTAEGSTFHMHKGKGMVREVFRTRNMRDLIGNAGIAHVRYPTAGNAGSSAEAQPFYVSSPFGIVLAHNGNLTNTAELYENVCNKHLRHVNTSSDSEVLLNVFAHELRREVSKNANPHRLNIDNIFNAVAEVHRLVRGAYGVVAMIAGYGMLAFRDPYGIRPLVLGSQTDEAGRKSYAVASESVAFNALAYDLERDIQPGEAVFVGFDGTLIARQCSDRAKLSPCLFEYVYFARPDSVIDGVSVYQSRLDMGVSLAEKIKRELPVDDIDVVMPIPDTSRPSAMELAVHLKKPYREGLIKNRYIGRTFIMPGQATRKKSVRQKLSPMETEFEGKSVLLVDDSIVRGTTSREIVEMVRAAGARKVYIASAAPEVRYPNVYGIDMPTREELIANGRSAAEIAAEIGADGIVFQNLSDLETVVKALNPQIESFDSSCFNGIYQTGDIDQAYLDRLSAEKSGCGGLKVHPSRMEHSISISDTGDEE</sequence>
<evidence type="ECO:0000256" key="1">
    <source>
        <dbReference type="ARBA" id="ARBA00005209"/>
    </source>
</evidence>
<dbReference type="PIRSF" id="PIRSF000485">
    <property type="entry name" value="Amd_phspho_trans"/>
    <property type="match status" value="1"/>
</dbReference>
<feature type="binding site" evidence="7 10">
    <location>
        <position position="402"/>
    </location>
    <ligand>
        <name>Mg(2+)</name>
        <dbReference type="ChEBI" id="CHEBI:18420"/>
    </ligand>
</feature>
<accession>A0A0C1GVE1</accession>
<feature type="binding site" evidence="7 10">
    <location>
        <position position="403"/>
    </location>
    <ligand>
        <name>Mg(2+)</name>
        <dbReference type="ChEBI" id="CHEBI:18420"/>
    </ligand>
</feature>
<evidence type="ECO:0000256" key="4">
    <source>
        <dbReference type="ARBA" id="ARBA00022679"/>
    </source>
</evidence>
<keyword evidence="6 7" id="KW-0315">Glutamine amidotransferase</keyword>
<organism evidence="12 13">
    <name type="scientific">Morococcus cerebrosus</name>
    <dbReference type="NCBI Taxonomy" id="1056807"/>
    <lineage>
        <taxon>Bacteria</taxon>
        <taxon>Pseudomonadati</taxon>
        <taxon>Pseudomonadota</taxon>
        <taxon>Betaproteobacteria</taxon>
        <taxon>Neisseriales</taxon>
        <taxon>Neisseriaceae</taxon>
        <taxon>Morococcus</taxon>
    </lineage>
</organism>
<dbReference type="InterPro" id="IPR029057">
    <property type="entry name" value="PRTase-like"/>
</dbReference>
<feature type="domain" description="Glutamine amidotransferase type-2" evidence="11">
    <location>
        <begin position="32"/>
        <end position="271"/>
    </location>
</feature>
<evidence type="ECO:0000256" key="5">
    <source>
        <dbReference type="ARBA" id="ARBA00022755"/>
    </source>
</evidence>
<dbReference type="PANTHER" id="PTHR11907">
    <property type="entry name" value="AMIDOPHOSPHORIBOSYLTRANSFERASE"/>
    <property type="match status" value="1"/>
</dbReference>
<feature type="active site" description="Nucleophile" evidence="7 9">
    <location>
        <position position="32"/>
    </location>
</feature>
<dbReference type="InterPro" id="IPR035584">
    <property type="entry name" value="PurF_N"/>
</dbReference>
<evidence type="ECO:0000256" key="9">
    <source>
        <dbReference type="PIRSR" id="PIRSR000485-1"/>
    </source>
</evidence>
<comment type="caution">
    <text evidence="12">The sequence shown here is derived from an EMBL/GenBank/DDBJ whole genome shotgun (WGS) entry which is preliminary data.</text>
</comment>
<comment type="function">
    <text evidence="7">Catalyzes the formation of phosphoribosylamine from phosphoribosylpyrophosphate (PRPP) and glutamine.</text>
</comment>
<dbReference type="InterPro" id="IPR017932">
    <property type="entry name" value="GATase_2_dom"/>
</dbReference>
<dbReference type="PATRIC" id="fig|1056807.3.peg.2641"/>
<dbReference type="InterPro" id="IPR029055">
    <property type="entry name" value="Ntn_hydrolases_N"/>
</dbReference>
<proteinExistence type="inferred from homology"/>
<dbReference type="InterPro" id="IPR005854">
    <property type="entry name" value="PurF"/>
</dbReference>
<keyword evidence="7 10" id="KW-0460">Magnesium</keyword>
<evidence type="ECO:0000256" key="6">
    <source>
        <dbReference type="ARBA" id="ARBA00022962"/>
    </source>
</evidence>
<comment type="pathway">
    <text evidence="1 7 8">Purine metabolism; IMP biosynthesis via de novo pathway; N(1)-(5-phospho-D-ribosyl)glycinamide from 5-phospho-alpha-D-ribose 1-diphosphate: step 1/2.</text>
</comment>
<dbReference type="UniPathway" id="UPA00074">
    <property type="reaction ID" value="UER00124"/>
</dbReference>
<dbReference type="GO" id="GO:0000287">
    <property type="term" value="F:magnesium ion binding"/>
    <property type="evidence" value="ECO:0007669"/>
    <property type="project" value="UniProtKB-UniRule"/>
</dbReference>
<dbReference type="Gene3D" id="3.40.50.2020">
    <property type="match status" value="1"/>
</dbReference>